<reference evidence="1 2" key="1">
    <citation type="submission" date="2020-01" db="EMBL/GenBank/DDBJ databases">
        <title>Insect and environment-associated Actinomycetes.</title>
        <authorList>
            <person name="Currrie C."/>
            <person name="Chevrette M."/>
            <person name="Carlson C."/>
            <person name="Stubbendieck R."/>
            <person name="Wendt-Pienkowski E."/>
        </authorList>
    </citation>
    <scope>NUCLEOTIDE SEQUENCE [LARGE SCALE GENOMIC DNA]</scope>
    <source>
        <strain evidence="1 2">SID10258</strain>
    </source>
</reference>
<name>A0A6L9QHX9_9ACTN</name>
<dbReference type="EMBL" id="JAAGLI010000551">
    <property type="protein sequence ID" value="NEA25047.1"/>
    <property type="molecule type" value="Genomic_DNA"/>
</dbReference>
<comment type="caution">
    <text evidence="1">The sequence shown here is derived from an EMBL/GenBank/DDBJ whole genome shotgun (WGS) entry which is preliminary data.</text>
</comment>
<proteinExistence type="predicted"/>
<evidence type="ECO:0000313" key="1">
    <source>
        <dbReference type="EMBL" id="NEA25047.1"/>
    </source>
</evidence>
<evidence type="ECO:0000313" key="2">
    <source>
        <dbReference type="Proteomes" id="UP000475532"/>
    </source>
</evidence>
<evidence type="ECO:0008006" key="3">
    <source>
        <dbReference type="Google" id="ProtNLM"/>
    </source>
</evidence>
<protein>
    <recommendedName>
        <fullName evidence="3">C2H2-type domain-containing protein</fullName>
    </recommendedName>
</protein>
<dbReference type="RefSeq" id="WP_163058655.1">
    <property type="nucleotide sequence ID" value="NZ_JAAGLI010000551.1"/>
</dbReference>
<dbReference type="Proteomes" id="UP000475532">
    <property type="component" value="Unassembled WGS sequence"/>
</dbReference>
<accession>A0A6L9QHX9</accession>
<sequence length="78" mass="8856">MGRVRTAESGLEEWACPSCGRRILLRWPPHYVKHVLDHGDEEACHIARITDDTRRWLRETGATTLHTPASDLNPAEPV</sequence>
<organism evidence="1 2">
    <name type="scientific">Actinomadura bangladeshensis</name>
    <dbReference type="NCBI Taxonomy" id="453573"/>
    <lineage>
        <taxon>Bacteria</taxon>
        <taxon>Bacillati</taxon>
        <taxon>Actinomycetota</taxon>
        <taxon>Actinomycetes</taxon>
        <taxon>Streptosporangiales</taxon>
        <taxon>Thermomonosporaceae</taxon>
        <taxon>Actinomadura</taxon>
    </lineage>
</organism>
<dbReference type="AlphaFoldDB" id="A0A6L9QHX9"/>
<gene>
    <name evidence="1" type="ORF">G3I70_21540</name>
</gene>